<evidence type="ECO:0000256" key="3">
    <source>
        <dbReference type="ARBA" id="ARBA00023163"/>
    </source>
</evidence>
<accession>A0A6N7Y4T9</accession>
<dbReference type="AlphaFoldDB" id="A0A6N7Y4T9"/>
<name>A0A6N7Y4T9_9FIRM</name>
<keyword evidence="3" id="KW-0804">Transcription</keyword>
<dbReference type="GO" id="GO:0043565">
    <property type="term" value="F:sequence-specific DNA binding"/>
    <property type="evidence" value="ECO:0007669"/>
    <property type="project" value="InterPro"/>
</dbReference>
<dbReference type="InterPro" id="IPR018060">
    <property type="entry name" value="HTH_AraC"/>
</dbReference>
<evidence type="ECO:0000259" key="4">
    <source>
        <dbReference type="PROSITE" id="PS01124"/>
    </source>
</evidence>
<dbReference type="RefSeq" id="WP_154443023.1">
    <property type="nucleotide sequence ID" value="NZ_JAHLPJ010000001.1"/>
</dbReference>
<proteinExistence type="predicted"/>
<reference evidence="5 6" key="1">
    <citation type="submission" date="2019-09" db="EMBL/GenBank/DDBJ databases">
        <title>In-depth cultivation of the pig gut microbiome towards novel bacterial diversity and tailored functional studies.</title>
        <authorList>
            <person name="Wylensek D."/>
            <person name="Hitch T.C.A."/>
            <person name="Clavel T."/>
        </authorList>
    </citation>
    <scope>NUCLEOTIDE SEQUENCE [LARGE SCALE GENOMIC DNA]</scope>
    <source>
        <strain evidence="5 6">WCA3-693-APC-4?</strain>
    </source>
</reference>
<evidence type="ECO:0000313" key="5">
    <source>
        <dbReference type="EMBL" id="MSU03468.1"/>
    </source>
</evidence>
<dbReference type="InterPro" id="IPR020449">
    <property type="entry name" value="Tscrpt_reg_AraC-type_HTH"/>
</dbReference>
<dbReference type="PROSITE" id="PS01124">
    <property type="entry name" value="HTH_ARAC_FAMILY_2"/>
    <property type="match status" value="1"/>
</dbReference>
<evidence type="ECO:0000256" key="1">
    <source>
        <dbReference type="ARBA" id="ARBA00023015"/>
    </source>
</evidence>
<organism evidence="5 6">
    <name type="scientific">Tissierella pigra</name>
    <dbReference type="NCBI Taxonomy" id="2607614"/>
    <lineage>
        <taxon>Bacteria</taxon>
        <taxon>Bacillati</taxon>
        <taxon>Bacillota</taxon>
        <taxon>Tissierellia</taxon>
        <taxon>Tissierellales</taxon>
        <taxon>Tissierellaceae</taxon>
        <taxon>Tissierella</taxon>
    </lineage>
</organism>
<dbReference type="InterPro" id="IPR053142">
    <property type="entry name" value="PchR_regulatory_protein"/>
</dbReference>
<dbReference type="Pfam" id="PF12833">
    <property type="entry name" value="HTH_18"/>
    <property type="match status" value="1"/>
</dbReference>
<dbReference type="PROSITE" id="PS00041">
    <property type="entry name" value="HTH_ARAC_FAMILY_1"/>
    <property type="match status" value="1"/>
</dbReference>
<dbReference type="InterPro" id="IPR009057">
    <property type="entry name" value="Homeodomain-like_sf"/>
</dbReference>
<feature type="domain" description="HTH araC/xylS-type" evidence="4">
    <location>
        <begin position="214"/>
        <end position="312"/>
    </location>
</feature>
<protein>
    <submittedName>
        <fullName evidence="5">Helix-turn-helix transcriptional regulator</fullName>
    </submittedName>
</protein>
<dbReference type="InterPro" id="IPR018062">
    <property type="entry name" value="HTH_AraC-typ_CS"/>
</dbReference>
<dbReference type="SMART" id="SM00342">
    <property type="entry name" value="HTH_ARAC"/>
    <property type="match status" value="1"/>
</dbReference>
<keyword evidence="6" id="KW-1185">Reference proteome</keyword>
<dbReference type="GO" id="GO:0003700">
    <property type="term" value="F:DNA-binding transcription factor activity"/>
    <property type="evidence" value="ECO:0007669"/>
    <property type="project" value="InterPro"/>
</dbReference>
<dbReference type="SUPFAM" id="SSF46689">
    <property type="entry name" value="Homeodomain-like"/>
    <property type="match status" value="1"/>
</dbReference>
<dbReference type="PANTHER" id="PTHR47893">
    <property type="entry name" value="REGULATORY PROTEIN PCHR"/>
    <property type="match status" value="1"/>
</dbReference>
<gene>
    <name evidence="5" type="ORF">FYJ83_18590</name>
</gene>
<comment type="caution">
    <text evidence="5">The sequence shown here is derived from an EMBL/GenBank/DDBJ whole genome shotgun (WGS) entry which is preliminary data.</text>
</comment>
<dbReference type="Proteomes" id="UP000469523">
    <property type="component" value="Unassembled WGS sequence"/>
</dbReference>
<dbReference type="Gene3D" id="1.10.10.60">
    <property type="entry name" value="Homeodomain-like"/>
    <property type="match status" value="1"/>
</dbReference>
<dbReference type="EMBL" id="VUNQ01000077">
    <property type="protein sequence ID" value="MSU03468.1"/>
    <property type="molecule type" value="Genomic_DNA"/>
</dbReference>
<evidence type="ECO:0000313" key="6">
    <source>
        <dbReference type="Proteomes" id="UP000469523"/>
    </source>
</evidence>
<sequence length="314" mass="36288">MSEEFAREFKYKDANKEISFEIPEHIGIGKYNRIILNRDLEIYSNSIKPKKNIEMSGITKGEIFLLAICTGENIEWTEYNSNTELQMNTGEGILYQVNDIKEVCNFIPNHHYKGISIIIKPDKFKEFISSISFDKSIFNKDYKNFKINKFVLPVESKIVIKQIFNCPYNNNVKNIYLEGKIIELISICLNNIIDKEINHMNTLKLSKTDLQSLYRAKEILDNSISSPITLTELSRLVCLNELKLKTGFKQVFGKPVYTYLLDKRMELARIFLEIHHISVNEVAQMVGYSSSSGFSKAFSKRYGFSPSDCFSSIR</sequence>
<dbReference type="PANTHER" id="PTHR47893:SF1">
    <property type="entry name" value="REGULATORY PROTEIN PCHR"/>
    <property type="match status" value="1"/>
</dbReference>
<dbReference type="PRINTS" id="PR00032">
    <property type="entry name" value="HTHARAC"/>
</dbReference>
<keyword evidence="2" id="KW-0238">DNA-binding</keyword>
<keyword evidence="1" id="KW-0805">Transcription regulation</keyword>
<evidence type="ECO:0000256" key="2">
    <source>
        <dbReference type="ARBA" id="ARBA00023125"/>
    </source>
</evidence>